<evidence type="ECO:0000259" key="1">
    <source>
        <dbReference type="Pfam" id="PF01593"/>
    </source>
</evidence>
<dbReference type="InterPro" id="IPR002937">
    <property type="entry name" value="Amino_oxidase"/>
</dbReference>
<dbReference type="PANTHER" id="PTHR16128">
    <property type="entry name" value="FAD/NAD(P)-BINDING OXIDOREDUCTASE FAMILY PROTEIN"/>
    <property type="match status" value="1"/>
</dbReference>
<proteinExistence type="predicted"/>
<dbReference type="PRINTS" id="PR00419">
    <property type="entry name" value="ADXRDTASE"/>
</dbReference>
<feature type="domain" description="Amine oxidase" evidence="1">
    <location>
        <begin position="94"/>
        <end position="317"/>
    </location>
</feature>
<dbReference type="Gene3D" id="3.50.50.60">
    <property type="entry name" value="FAD/NAD(P)-binding domain"/>
    <property type="match status" value="1"/>
</dbReference>
<dbReference type="Pfam" id="PF13450">
    <property type="entry name" value="NAD_binding_8"/>
    <property type="match status" value="1"/>
</dbReference>
<organism evidence="2">
    <name type="scientific">freshwater metagenome</name>
    <dbReference type="NCBI Taxonomy" id="449393"/>
    <lineage>
        <taxon>unclassified sequences</taxon>
        <taxon>metagenomes</taxon>
        <taxon>ecological metagenomes</taxon>
    </lineage>
</organism>
<protein>
    <submittedName>
        <fullName evidence="2">Unannotated protein</fullName>
    </submittedName>
</protein>
<dbReference type="Pfam" id="PF01593">
    <property type="entry name" value="Amino_oxidase"/>
    <property type="match status" value="1"/>
</dbReference>
<gene>
    <name evidence="2" type="ORF">UFOPK2366_00623</name>
</gene>
<accession>A0A6J6NVN2</accession>
<dbReference type="EMBL" id="CAEZXM010000093">
    <property type="protein sequence ID" value="CAB4688688.1"/>
    <property type="molecule type" value="Genomic_DNA"/>
</dbReference>
<reference evidence="2" key="1">
    <citation type="submission" date="2020-05" db="EMBL/GenBank/DDBJ databases">
        <authorList>
            <person name="Chiriac C."/>
            <person name="Salcher M."/>
            <person name="Ghai R."/>
            <person name="Kavagutti S V."/>
        </authorList>
    </citation>
    <scope>NUCLEOTIDE SEQUENCE</scope>
</reference>
<evidence type="ECO:0000313" key="2">
    <source>
        <dbReference type="EMBL" id="CAB4688688.1"/>
    </source>
</evidence>
<dbReference type="AlphaFoldDB" id="A0A6J6NVN2"/>
<dbReference type="PANTHER" id="PTHR16128:SF5">
    <property type="entry name" value="FAD_NAD(P)-BINDING OXIDOREDUCTASE FAMILY PROTEIN"/>
    <property type="match status" value="1"/>
</dbReference>
<name>A0A6J6NVN2_9ZZZZ</name>
<sequence>MRVVIVGAGLAGLTAARQLSDSGHHVVVFDKGRSPGGRLATRRIGSSRFDHGAQFFTIRSDEFAALVQPHLNSGLVFEWCRGFSPDGDGYPRYAVRAGMNAWAKALAVGLDVRCDTLVFAIRPGAADSGAAWEVALDDGTSVPADALVVTSPLAQSYSLIVSAEVALPEELVRTEYDRTIALLAVLDRAPAVGEPGGLNNPTDTLSFVADNQRKGISDAPALTVHAAAGWSDQHWDRSSDELIADLSAAAADYIGSANIVEMQLKKWRFATPRVIWPEPCWVAAESAGPLVLAGDAFAGPRVEGAVLSGLAAAKALLQ</sequence>
<dbReference type="SUPFAM" id="SSF51905">
    <property type="entry name" value="FAD/NAD(P)-binding domain"/>
    <property type="match status" value="1"/>
</dbReference>
<dbReference type="InterPro" id="IPR036188">
    <property type="entry name" value="FAD/NAD-bd_sf"/>
</dbReference>
<dbReference type="GO" id="GO:0016491">
    <property type="term" value="F:oxidoreductase activity"/>
    <property type="evidence" value="ECO:0007669"/>
    <property type="project" value="InterPro"/>
</dbReference>
<dbReference type="Gene3D" id="3.90.660.10">
    <property type="match status" value="1"/>
</dbReference>